<dbReference type="Gene3D" id="3.40.50.720">
    <property type="entry name" value="NAD(P)-binding Rossmann-like Domain"/>
    <property type="match status" value="1"/>
</dbReference>
<comment type="caution">
    <text evidence="3">The sequence shown here is derived from an EMBL/GenBank/DDBJ whole genome shotgun (WGS) entry which is preliminary data.</text>
</comment>
<sequence>MTAEVSADARVALVTGASRGIGAGIAAELIRRGHRVACGYRSDAGFARELASRTSAPGTHLHPVRFDLTGDHAGQAAVRAVLDRWGRLDTLVCNAGLWHGGKLVDVDPGDWWQVVEANLKGNASLIRAALPALAESGKAGIVLVSSVVGLIGFPGDTAYASAKAAMIGFARSLAKEVASAGIRVNVLAPGFIDTDMTAAVRPGARRAITEATLLDRFGTIEEIARAAVFLAEDATYCTGAVLTADGGWSI</sequence>
<dbReference type="RefSeq" id="WP_112284885.1">
    <property type="nucleotide sequence ID" value="NZ_MASW01000007.1"/>
</dbReference>
<dbReference type="PANTHER" id="PTHR42879:SF2">
    <property type="entry name" value="3-OXOACYL-[ACYL-CARRIER-PROTEIN] REDUCTASE FABG"/>
    <property type="match status" value="1"/>
</dbReference>
<accession>A0A2V4ATT2</accession>
<keyword evidence="4" id="KW-1185">Reference proteome</keyword>
<dbReference type="PROSITE" id="PS00061">
    <property type="entry name" value="ADH_SHORT"/>
    <property type="match status" value="1"/>
</dbReference>
<dbReference type="InterPro" id="IPR002347">
    <property type="entry name" value="SDR_fam"/>
</dbReference>
<dbReference type="Proteomes" id="UP000249915">
    <property type="component" value="Unassembled WGS sequence"/>
</dbReference>
<dbReference type="PRINTS" id="PR00081">
    <property type="entry name" value="GDHRDH"/>
</dbReference>
<reference evidence="3 4" key="1">
    <citation type="submission" date="2016-07" db="EMBL/GenBank/DDBJ databases">
        <title>Draft genome sequence of Prauserella muralis DSM 45305, isolated from a mould-covered wall in an indoor environment.</title>
        <authorList>
            <person name="Ruckert C."/>
            <person name="Albersmeier A."/>
            <person name="Jiang C.-L."/>
            <person name="Jiang Y."/>
            <person name="Kalinowski J."/>
            <person name="Schneider O."/>
            <person name="Winkler A."/>
            <person name="Zotchev S.B."/>
        </authorList>
    </citation>
    <scope>NUCLEOTIDE SEQUENCE [LARGE SCALE GENOMIC DNA]</scope>
    <source>
        <strain evidence="3 4">DSM 45305</strain>
    </source>
</reference>
<dbReference type="OrthoDB" id="9804774at2"/>
<dbReference type="InterPro" id="IPR050259">
    <property type="entry name" value="SDR"/>
</dbReference>
<organism evidence="3 4">
    <name type="scientific">Prauserella muralis</name>
    <dbReference type="NCBI Taxonomy" id="588067"/>
    <lineage>
        <taxon>Bacteria</taxon>
        <taxon>Bacillati</taxon>
        <taxon>Actinomycetota</taxon>
        <taxon>Actinomycetes</taxon>
        <taxon>Pseudonocardiales</taxon>
        <taxon>Pseudonocardiaceae</taxon>
        <taxon>Prauserella</taxon>
    </lineage>
</organism>
<dbReference type="GO" id="GO:0032787">
    <property type="term" value="P:monocarboxylic acid metabolic process"/>
    <property type="evidence" value="ECO:0007669"/>
    <property type="project" value="UniProtKB-ARBA"/>
</dbReference>
<protein>
    <submittedName>
        <fullName evidence="3">3-oxoacyl-ACP reductase</fullName>
    </submittedName>
</protein>
<dbReference type="Pfam" id="PF13561">
    <property type="entry name" value="adh_short_C2"/>
    <property type="match status" value="1"/>
</dbReference>
<name>A0A2V4ATT2_9PSEU</name>
<dbReference type="InterPro" id="IPR020904">
    <property type="entry name" value="Sc_DH/Rdtase_CS"/>
</dbReference>
<evidence type="ECO:0000256" key="2">
    <source>
        <dbReference type="ARBA" id="ARBA00023002"/>
    </source>
</evidence>
<evidence type="ECO:0000313" key="3">
    <source>
        <dbReference type="EMBL" id="PXY18957.1"/>
    </source>
</evidence>
<dbReference type="SUPFAM" id="SSF51735">
    <property type="entry name" value="NAD(P)-binding Rossmann-fold domains"/>
    <property type="match status" value="1"/>
</dbReference>
<dbReference type="FunFam" id="3.40.50.720:FF:000173">
    <property type="entry name" value="3-oxoacyl-[acyl-carrier protein] reductase"/>
    <property type="match status" value="1"/>
</dbReference>
<dbReference type="EMBL" id="MASW01000007">
    <property type="protein sequence ID" value="PXY18957.1"/>
    <property type="molecule type" value="Genomic_DNA"/>
</dbReference>
<dbReference type="GO" id="GO:0016491">
    <property type="term" value="F:oxidoreductase activity"/>
    <property type="evidence" value="ECO:0007669"/>
    <property type="project" value="UniProtKB-KW"/>
</dbReference>
<gene>
    <name evidence="3" type="ORF">BAY60_29470</name>
</gene>
<evidence type="ECO:0000256" key="1">
    <source>
        <dbReference type="ARBA" id="ARBA00006484"/>
    </source>
</evidence>
<keyword evidence="2" id="KW-0560">Oxidoreductase</keyword>
<dbReference type="AlphaFoldDB" id="A0A2V4ATT2"/>
<dbReference type="InterPro" id="IPR036291">
    <property type="entry name" value="NAD(P)-bd_dom_sf"/>
</dbReference>
<dbReference type="PRINTS" id="PR00080">
    <property type="entry name" value="SDRFAMILY"/>
</dbReference>
<dbReference type="PANTHER" id="PTHR42879">
    <property type="entry name" value="3-OXOACYL-(ACYL-CARRIER-PROTEIN) REDUCTASE"/>
    <property type="match status" value="1"/>
</dbReference>
<proteinExistence type="inferred from homology"/>
<evidence type="ECO:0000313" key="4">
    <source>
        <dbReference type="Proteomes" id="UP000249915"/>
    </source>
</evidence>
<comment type="similarity">
    <text evidence="1">Belongs to the short-chain dehydrogenases/reductases (SDR) family.</text>
</comment>